<accession>A0AAV4PFH8</accession>
<dbReference type="Proteomes" id="UP001054837">
    <property type="component" value="Unassembled WGS sequence"/>
</dbReference>
<protein>
    <submittedName>
        <fullName evidence="2">Uncharacterized protein</fullName>
    </submittedName>
</protein>
<feature type="chain" id="PRO_5043551270" evidence="1">
    <location>
        <begin position="22"/>
        <end position="124"/>
    </location>
</feature>
<gene>
    <name evidence="2" type="ORF">CDAR_589731</name>
</gene>
<keyword evidence="1" id="KW-0732">Signal</keyword>
<evidence type="ECO:0000256" key="1">
    <source>
        <dbReference type="SAM" id="SignalP"/>
    </source>
</evidence>
<feature type="signal peptide" evidence="1">
    <location>
        <begin position="1"/>
        <end position="21"/>
    </location>
</feature>
<reference evidence="2 3" key="1">
    <citation type="submission" date="2021-06" db="EMBL/GenBank/DDBJ databases">
        <title>Caerostris darwini draft genome.</title>
        <authorList>
            <person name="Kono N."/>
            <person name="Arakawa K."/>
        </authorList>
    </citation>
    <scope>NUCLEOTIDE SEQUENCE [LARGE SCALE GENOMIC DNA]</scope>
</reference>
<organism evidence="2 3">
    <name type="scientific">Caerostris darwini</name>
    <dbReference type="NCBI Taxonomy" id="1538125"/>
    <lineage>
        <taxon>Eukaryota</taxon>
        <taxon>Metazoa</taxon>
        <taxon>Ecdysozoa</taxon>
        <taxon>Arthropoda</taxon>
        <taxon>Chelicerata</taxon>
        <taxon>Arachnida</taxon>
        <taxon>Araneae</taxon>
        <taxon>Araneomorphae</taxon>
        <taxon>Entelegynae</taxon>
        <taxon>Araneoidea</taxon>
        <taxon>Araneidae</taxon>
        <taxon>Caerostris</taxon>
    </lineage>
</organism>
<keyword evidence="3" id="KW-1185">Reference proteome</keyword>
<name>A0AAV4PFH8_9ARAC</name>
<dbReference type="EMBL" id="BPLQ01002838">
    <property type="protein sequence ID" value="GIX95935.1"/>
    <property type="molecule type" value="Genomic_DNA"/>
</dbReference>
<evidence type="ECO:0000313" key="3">
    <source>
        <dbReference type="Proteomes" id="UP001054837"/>
    </source>
</evidence>
<evidence type="ECO:0000313" key="2">
    <source>
        <dbReference type="EMBL" id="GIX95935.1"/>
    </source>
</evidence>
<comment type="caution">
    <text evidence="2">The sequence shown here is derived from an EMBL/GenBank/DDBJ whole genome shotgun (WGS) entry which is preliminary data.</text>
</comment>
<proteinExistence type="predicted"/>
<dbReference type="AlphaFoldDB" id="A0AAV4PFH8"/>
<sequence length="124" mass="13977">MNKFAIFLAFVSVFAGTYVNADCDEEFNAMKKHINSMIDDETAPKCVFELDLAQFKCTGGDDPEEDEKKEEAFMEHLSNLSDEDKKKVTNCMQEVAKIAIENTGTSEECIKQMKEDHGEMFGDA</sequence>